<reference evidence="2" key="1">
    <citation type="submission" date="2020-02" db="EMBL/GenBank/DDBJ databases">
        <authorList>
            <person name="Palmer J.M."/>
        </authorList>
    </citation>
    <scope>NUCLEOTIDE SEQUENCE</scope>
    <source>
        <strain evidence="2">EPUS1.4</strain>
        <tissue evidence="2">Thallus</tissue>
    </source>
</reference>
<comment type="caution">
    <text evidence="2">The sequence shown here is derived from an EMBL/GenBank/DDBJ whole genome shotgun (WGS) entry which is preliminary data.</text>
</comment>
<gene>
    <name evidence="2" type="ORF">GJ744_006610</name>
</gene>
<name>A0A8H7AVZ8_9EURO</name>
<organism evidence="2 3">
    <name type="scientific">Endocarpon pusillum</name>
    <dbReference type="NCBI Taxonomy" id="364733"/>
    <lineage>
        <taxon>Eukaryota</taxon>
        <taxon>Fungi</taxon>
        <taxon>Dikarya</taxon>
        <taxon>Ascomycota</taxon>
        <taxon>Pezizomycotina</taxon>
        <taxon>Eurotiomycetes</taxon>
        <taxon>Chaetothyriomycetidae</taxon>
        <taxon>Verrucariales</taxon>
        <taxon>Verrucariaceae</taxon>
        <taxon>Endocarpon</taxon>
    </lineage>
</organism>
<accession>A0A8H7AVZ8</accession>
<evidence type="ECO:0000313" key="3">
    <source>
        <dbReference type="Proteomes" id="UP000606974"/>
    </source>
</evidence>
<keyword evidence="3" id="KW-1185">Reference proteome</keyword>
<dbReference type="Proteomes" id="UP000606974">
    <property type="component" value="Unassembled WGS sequence"/>
</dbReference>
<dbReference type="OrthoDB" id="4177740at2759"/>
<sequence length="336" mass="38479">MSTSTSSVRLEVYDRLKKAFNHLSSMLDAHLTDEVLYKLAVDHVQVDLENETERGGPYFLPMSQECIDSLNKRPEFAITFDEEWSSSVWCFDDADTVHMEYRDQLYKSNDGSVWHAWQGSHWQPRLNIRPTSVVVHIDLTSPCCSHQSRYQMRLLECQPLGYTLNPRLQFDWRIEDHFAAEGFPHRSCVSRAAIPDVTGLTRSEMMIVTGMMIAAMRERDNQRAVVVPLVLVSIIGRFARLIQAHVALEEQRLKVRYSQLYDFDNCSQRQMDLFLRWTLSSPLLEPKPQPDAETPPGSSTGHTAPIVTVSSTQNEESRSNNPKFTMEALNLASLKI</sequence>
<dbReference type="EMBL" id="JAACFV010000003">
    <property type="protein sequence ID" value="KAF7513996.1"/>
    <property type="molecule type" value="Genomic_DNA"/>
</dbReference>
<dbReference type="AlphaFoldDB" id="A0A8H7AVZ8"/>
<feature type="region of interest" description="Disordered" evidence="1">
    <location>
        <begin position="285"/>
        <end position="324"/>
    </location>
</feature>
<evidence type="ECO:0000256" key="1">
    <source>
        <dbReference type="SAM" id="MobiDB-lite"/>
    </source>
</evidence>
<proteinExistence type="predicted"/>
<evidence type="ECO:0000313" key="2">
    <source>
        <dbReference type="EMBL" id="KAF7513996.1"/>
    </source>
</evidence>
<feature type="compositionally biased region" description="Polar residues" evidence="1">
    <location>
        <begin position="296"/>
        <end position="323"/>
    </location>
</feature>
<protein>
    <submittedName>
        <fullName evidence="2">Uncharacterized protein</fullName>
    </submittedName>
</protein>